<feature type="region of interest" description="Disordered" evidence="1">
    <location>
        <begin position="74"/>
        <end position="98"/>
    </location>
</feature>
<evidence type="ECO:0000256" key="1">
    <source>
        <dbReference type="SAM" id="MobiDB-lite"/>
    </source>
</evidence>
<dbReference type="EMBL" id="CP141889">
    <property type="protein sequence ID" value="WRT69705.1"/>
    <property type="molecule type" value="Genomic_DNA"/>
</dbReference>
<gene>
    <name evidence="2" type="ORF">IL334_006695</name>
</gene>
<dbReference type="RefSeq" id="XP_062794444.1">
    <property type="nucleotide sequence ID" value="XM_062938393.1"/>
</dbReference>
<evidence type="ECO:0008006" key="4">
    <source>
        <dbReference type="Google" id="ProtNLM"/>
    </source>
</evidence>
<accession>A0ABZ1D709</accession>
<dbReference type="Proteomes" id="UP001329825">
    <property type="component" value="Chromosome 9"/>
</dbReference>
<evidence type="ECO:0000313" key="2">
    <source>
        <dbReference type="EMBL" id="WRT69705.1"/>
    </source>
</evidence>
<organism evidence="2 3">
    <name type="scientific">Kwoniella shivajii</name>
    <dbReference type="NCBI Taxonomy" id="564305"/>
    <lineage>
        <taxon>Eukaryota</taxon>
        <taxon>Fungi</taxon>
        <taxon>Dikarya</taxon>
        <taxon>Basidiomycota</taxon>
        <taxon>Agaricomycotina</taxon>
        <taxon>Tremellomycetes</taxon>
        <taxon>Tremellales</taxon>
        <taxon>Cryptococcaceae</taxon>
        <taxon>Kwoniella</taxon>
    </lineage>
</organism>
<keyword evidence="3" id="KW-1185">Reference proteome</keyword>
<reference evidence="2 3" key="1">
    <citation type="submission" date="2024-01" db="EMBL/GenBank/DDBJ databases">
        <title>Comparative genomics of Cryptococcus and Kwoniella reveals pathogenesis evolution and contrasting modes of karyotype evolution via chromosome fusion or intercentromeric recombination.</title>
        <authorList>
            <person name="Coelho M.A."/>
            <person name="David-Palma M."/>
            <person name="Shea T."/>
            <person name="Bowers K."/>
            <person name="McGinley-Smith S."/>
            <person name="Mohammad A.W."/>
            <person name="Gnirke A."/>
            <person name="Yurkov A.M."/>
            <person name="Nowrousian M."/>
            <person name="Sun S."/>
            <person name="Cuomo C.A."/>
            <person name="Heitman J."/>
        </authorList>
    </citation>
    <scope>NUCLEOTIDE SEQUENCE [LARGE SCALE GENOMIC DNA]</scope>
    <source>
        <strain evidence="2">CBS 11374</strain>
    </source>
</reference>
<evidence type="ECO:0000313" key="3">
    <source>
        <dbReference type="Proteomes" id="UP001329825"/>
    </source>
</evidence>
<protein>
    <recommendedName>
        <fullName evidence="4">Rho termination factor N-terminal domain-containing protein</fullName>
    </recommendedName>
</protein>
<proteinExistence type="predicted"/>
<name>A0ABZ1D709_9TREE</name>
<sequence length="507" mass="55349">MHSVQCLQTLKVSQLKAICKELNISGYSKLNKAGLTDLILTKQSAVTDRPIPLGPGDIILTTTPVRQSNIEEPIVSTSTTKKRKTHSDEESTVPLSNGFNPTTSLVQITGALAPTTMTLLPPPQVIRAASHITQKRSAPAKVANHRFICPRVIRKVPQHATEDSKDHHTNDNNVTDAVLTSTSGKIDFLRAHFLETLCGNLESARRKLPLSEVPATDSSKIIKSRSTNNLAFQGFASSIYTDTSPESFMVAIRFWVSRLHAIMLMGSGEAWSAHGSGMGLLGPDLLKWPAVLSCKRLSHSVWSVTTSNEGIDIHAATIMTKYLVIGINGGVISSSNDEDSTHTVDSCPVRYDWFKFMADGSETSQNLLDHIKTKNVLEFPGGVSRTWQERVRNSQDRREMIEIAERAVLSSCVINSFSGTKMTGTEMDAQIVGCEPTIKACKSSGIAIYLPDGVTDIVLKDSGQSVGNEDNGVAELWQGLLGCDEKGKKDDSRTTEFWHGWQARTLC</sequence>
<dbReference type="GeneID" id="87958825"/>